<dbReference type="SUPFAM" id="SSF54506">
    <property type="entry name" value="Diaminopimelate epimerase-like"/>
    <property type="match status" value="1"/>
</dbReference>
<evidence type="ECO:0000256" key="1">
    <source>
        <dbReference type="ARBA" id="ARBA00008270"/>
    </source>
</evidence>
<reference evidence="4 6" key="1">
    <citation type="submission" date="2017-05" db="EMBL/GenBank/DDBJ databases">
        <title>Whole genome sequencing of Proteus mirabilis AR_0155.</title>
        <authorList>
            <person name="Conlan S."/>
            <person name="Thomas P.J."/>
            <person name="Mullikin J."/>
            <person name="Frank K.M."/>
            <person name="Segre J.A."/>
        </authorList>
    </citation>
    <scope>NUCLEOTIDE SEQUENCE [LARGE SCALE GENOMIC DNA]</scope>
    <source>
        <strain evidence="4 6">AR_0155</strain>
    </source>
</reference>
<proteinExistence type="inferred from homology"/>
<dbReference type="RefSeq" id="WP_036895248.1">
    <property type="nucleotide sequence ID" value="NZ_AP026827.1"/>
</dbReference>
<keyword evidence="2 5" id="KW-0413">Isomerase</keyword>
<dbReference type="Gene3D" id="3.10.310.10">
    <property type="entry name" value="Diaminopimelate Epimerase, Chain A, domain 1"/>
    <property type="match status" value="2"/>
</dbReference>
<dbReference type="EC" id="5.1.-.-" evidence="5"/>
<reference evidence="5 7" key="2">
    <citation type="submission" date="2018-06" db="EMBL/GenBank/DDBJ databases">
        <authorList>
            <consortium name="Pathogen Informatics"/>
            <person name="Doyle S."/>
        </authorList>
    </citation>
    <scope>NUCLEOTIDE SEQUENCE [LARGE SCALE GENOMIC DNA]</scope>
    <source>
        <strain evidence="5 7">NCTC10975</strain>
    </source>
</reference>
<organism evidence="5 7">
    <name type="scientific">Proteus mirabilis</name>
    <dbReference type="NCBI Taxonomy" id="584"/>
    <lineage>
        <taxon>Bacteria</taxon>
        <taxon>Pseudomonadati</taxon>
        <taxon>Pseudomonadota</taxon>
        <taxon>Gammaproteobacteria</taxon>
        <taxon>Enterobacterales</taxon>
        <taxon>Morganellaceae</taxon>
        <taxon>Proteus</taxon>
    </lineage>
</organism>
<comment type="similarity">
    <text evidence="1">Belongs to the PhzF family.</text>
</comment>
<dbReference type="EMBL" id="UAUE01000007">
    <property type="protein sequence ID" value="SPY94978.1"/>
    <property type="molecule type" value="Genomic_DNA"/>
</dbReference>
<evidence type="ECO:0000256" key="2">
    <source>
        <dbReference type="ARBA" id="ARBA00023235"/>
    </source>
</evidence>
<dbReference type="Proteomes" id="UP000251485">
    <property type="component" value="Unassembled WGS sequence"/>
</dbReference>
<dbReference type="PANTHER" id="PTHR13774:SF17">
    <property type="entry name" value="PHENAZINE BIOSYNTHESIS-LIKE DOMAIN-CONTAINING PROTEIN"/>
    <property type="match status" value="1"/>
</dbReference>
<evidence type="ECO:0000313" key="6">
    <source>
        <dbReference type="Proteomes" id="UP000195540"/>
    </source>
</evidence>
<feature type="active site" evidence="3">
    <location>
        <position position="47"/>
    </location>
</feature>
<accession>A0A1Z1SVF0</accession>
<name>A0A1Z1SVF0_PROMI</name>
<dbReference type="AlphaFoldDB" id="A0A1Z1SVF0"/>
<dbReference type="Pfam" id="PF02567">
    <property type="entry name" value="PhzC-PhzF"/>
    <property type="match status" value="1"/>
</dbReference>
<gene>
    <name evidence="5" type="primary">yddE_3</name>
    <name evidence="4" type="ORF">AM402_09490</name>
    <name evidence="5" type="ORF">NCTC10975_01337</name>
</gene>
<dbReference type="InterPro" id="IPR003719">
    <property type="entry name" value="Phenazine_PhzF-like"/>
</dbReference>
<dbReference type="STRING" id="584.AOUC001_07105"/>
<evidence type="ECO:0000313" key="5">
    <source>
        <dbReference type="EMBL" id="SPY94978.1"/>
    </source>
</evidence>
<evidence type="ECO:0000313" key="7">
    <source>
        <dbReference type="Proteomes" id="UP000251485"/>
    </source>
</evidence>
<protein>
    <submittedName>
        <fullName evidence="4">Phenazine biosynthesis PhzC/PhzF protein</fullName>
    </submittedName>
    <submittedName>
        <fullName evidence="5">Uncharacterized isomerase yddE</fullName>
        <ecNumber evidence="5">5.1.-.-</ecNumber>
    </submittedName>
</protein>
<dbReference type="NCBIfam" id="TIGR00654">
    <property type="entry name" value="PhzF_family"/>
    <property type="match status" value="1"/>
</dbReference>
<evidence type="ECO:0000256" key="3">
    <source>
        <dbReference type="PIRSR" id="PIRSR016184-1"/>
    </source>
</evidence>
<dbReference type="Proteomes" id="UP000195540">
    <property type="component" value="Chromosome"/>
</dbReference>
<dbReference type="PANTHER" id="PTHR13774">
    <property type="entry name" value="PHENAZINE BIOSYNTHESIS PROTEIN"/>
    <property type="match status" value="1"/>
</dbReference>
<dbReference type="EMBL" id="CP021694">
    <property type="protein sequence ID" value="ARX34366.1"/>
    <property type="molecule type" value="Genomic_DNA"/>
</dbReference>
<dbReference type="OrthoDB" id="9788221at2"/>
<sequence>MNTLPIYYVNAFTSTPFSGNPAAVILLDKWLPDDTLLKLANEIGLPETAFLVANHIRWFTPKVEVPLCGHATLATAFVLKTINKAPATSFKFHSLSGELTVSCHSSSFTLDFPQVPASLNPTIKPSLETALNIDIEEVWQSHDRYTCFVADPNKVIDYQPDFNAITQLPLPGVILTAKGHAPFDFISRFFAPRKGVNEDPVTGTSHCVLAPIWAKKLNKDKLNARQVSARGGNIQCELKQERLLLTGDAVLFLTGEITF</sequence>
<evidence type="ECO:0000313" key="4">
    <source>
        <dbReference type="EMBL" id="ARX34366.1"/>
    </source>
</evidence>
<dbReference type="GO" id="GO:0016853">
    <property type="term" value="F:isomerase activity"/>
    <property type="evidence" value="ECO:0007669"/>
    <property type="project" value="UniProtKB-KW"/>
</dbReference>
<dbReference type="PIRSF" id="PIRSF016184">
    <property type="entry name" value="PhzC_PhzF"/>
    <property type="match status" value="1"/>
</dbReference>
<dbReference type="GO" id="GO:0005737">
    <property type="term" value="C:cytoplasm"/>
    <property type="evidence" value="ECO:0007669"/>
    <property type="project" value="TreeGrafter"/>
</dbReference>